<evidence type="ECO:0000256" key="1">
    <source>
        <dbReference type="SAM" id="Coils"/>
    </source>
</evidence>
<gene>
    <name evidence="2" type="ORF">PTI45_01020</name>
</gene>
<dbReference type="EMBL" id="MDER01000030">
    <property type="protein sequence ID" value="ODP29537.1"/>
    <property type="molecule type" value="Genomic_DNA"/>
</dbReference>
<protein>
    <recommendedName>
        <fullName evidence="4">HEAT repeat domain-containing protein</fullName>
    </recommendedName>
</protein>
<dbReference type="Gene3D" id="1.25.10.10">
    <property type="entry name" value="Leucine-rich Repeat Variant"/>
    <property type="match status" value="1"/>
</dbReference>
<dbReference type="Pfam" id="PF03130">
    <property type="entry name" value="HEAT_PBS"/>
    <property type="match status" value="1"/>
</dbReference>
<evidence type="ECO:0000313" key="2">
    <source>
        <dbReference type="EMBL" id="ODP29537.1"/>
    </source>
</evidence>
<comment type="caution">
    <text evidence="2">The sequence shown here is derived from an EMBL/GenBank/DDBJ whole genome shotgun (WGS) entry which is preliminary data.</text>
</comment>
<dbReference type="InterPro" id="IPR011989">
    <property type="entry name" value="ARM-like"/>
</dbReference>
<keyword evidence="3" id="KW-1185">Reference proteome</keyword>
<dbReference type="SUPFAM" id="SSF48371">
    <property type="entry name" value="ARM repeat"/>
    <property type="match status" value="1"/>
</dbReference>
<dbReference type="STRING" id="1886670.PTI45_01020"/>
<sequence>MLISILKEKINTNHIDEAICIVEEIGEKRLNEAVPYLIEQLQLTQSHVLRNSIALALCAIGNSDAVEPIVHVLKDPKTLGYRGTLLASLEPFDYSPHIDMLFEFLIEGNFEVSRKSFLLIESIIENIPEGTKQQYLERLQDEIERLEEKHDLLSEARDMF</sequence>
<evidence type="ECO:0000313" key="3">
    <source>
        <dbReference type="Proteomes" id="UP000094578"/>
    </source>
</evidence>
<organism evidence="2 3">
    <name type="scientific">Paenibacillus nuruki</name>
    <dbReference type="NCBI Taxonomy" id="1886670"/>
    <lineage>
        <taxon>Bacteria</taxon>
        <taxon>Bacillati</taxon>
        <taxon>Bacillota</taxon>
        <taxon>Bacilli</taxon>
        <taxon>Bacillales</taxon>
        <taxon>Paenibacillaceae</taxon>
        <taxon>Paenibacillus</taxon>
    </lineage>
</organism>
<dbReference type="Proteomes" id="UP000094578">
    <property type="component" value="Unassembled WGS sequence"/>
</dbReference>
<evidence type="ECO:0008006" key="4">
    <source>
        <dbReference type="Google" id="ProtNLM"/>
    </source>
</evidence>
<dbReference type="AlphaFoldDB" id="A0A1E3L6T7"/>
<proteinExistence type="predicted"/>
<name>A0A1E3L6T7_9BACL</name>
<feature type="coiled-coil region" evidence="1">
    <location>
        <begin position="129"/>
        <end position="156"/>
    </location>
</feature>
<accession>A0A1E3L6T7</accession>
<dbReference type="InterPro" id="IPR004155">
    <property type="entry name" value="PBS_lyase_HEAT"/>
</dbReference>
<reference evidence="2 3" key="1">
    <citation type="submission" date="2016-08" db="EMBL/GenBank/DDBJ databases">
        <title>Genome sequencing of Paenibacillus sp. TI45-13ar, isolated from Korean traditional nuruk.</title>
        <authorList>
            <person name="Kim S.-J."/>
        </authorList>
    </citation>
    <scope>NUCLEOTIDE SEQUENCE [LARGE SCALE GENOMIC DNA]</scope>
    <source>
        <strain evidence="2 3">TI45-13ar</strain>
    </source>
</reference>
<keyword evidence="1" id="KW-0175">Coiled coil</keyword>
<dbReference type="RefSeq" id="WP_069326469.1">
    <property type="nucleotide sequence ID" value="NZ_MDER01000030.1"/>
</dbReference>
<dbReference type="InterPro" id="IPR016024">
    <property type="entry name" value="ARM-type_fold"/>
</dbReference>